<evidence type="ECO:0000259" key="3">
    <source>
        <dbReference type="Pfam" id="PF02230"/>
    </source>
</evidence>
<dbReference type="InterPro" id="IPR050565">
    <property type="entry name" value="LYPA1-2/EST-like"/>
</dbReference>
<dbReference type="InParanoid" id="C8XHF5"/>
<evidence type="ECO:0000313" key="4">
    <source>
        <dbReference type="EMBL" id="ACV78361.1"/>
    </source>
</evidence>
<reference evidence="5" key="1">
    <citation type="submission" date="2009-09" db="EMBL/GenBank/DDBJ databases">
        <title>The complete genome of Nakamurella multipartita DSM 44233.</title>
        <authorList>
            <consortium name="US DOE Joint Genome Institute (JGI-PGF)"/>
            <person name="Lucas S."/>
            <person name="Copeland A."/>
            <person name="Lapidus A."/>
            <person name="Glavina del Rio T."/>
            <person name="Dalin E."/>
            <person name="Tice H."/>
            <person name="Bruce D."/>
            <person name="Goodwin L."/>
            <person name="Pitluck S."/>
            <person name="Kyrpides N."/>
            <person name="Mavromatis K."/>
            <person name="Ivanova N."/>
            <person name="Ovchinnikova G."/>
            <person name="Sims D."/>
            <person name="Meincke L."/>
            <person name="Brettin T."/>
            <person name="Detter J.C."/>
            <person name="Han C."/>
            <person name="Larimer F."/>
            <person name="Land M."/>
            <person name="Hauser L."/>
            <person name="Markowitz V."/>
            <person name="Cheng J.-F."/>
            <person name="Hugenholtz P."/>
            <person name="Woyke T."/>
            <person name="Wu D."/>
            <person name="Klenk H.-P."/>
            <person name="Eisen J.A."/>
        </authorList>
    </citation>
    <scope>NUCLEOTIDE SEQUENCE [LARGE SCALE GENOMIC DNA]</scope>
    <source>
        <strain evidence="5">ATCC 700099 / DSM 44233 / CIP 104796 / JCM 9543 / NBRC 105858 / Y-104</strain>
    </source>
</reference>
<feature type="domain" description="Phospholipase/carboxylesterase/thioesterase" evidence="3">
    <location>
        <begin position="20"/>
        <end position="218"/>
    </location>
</feature>
<dbReference type="eggNOG" id="COG0400">
    <property type="taxonomic scope" value="Bacteria"/>
</dbReference>
<dbReference type="PANTHER" id="PTHR10655">
    <property type="entry name" value="LYSOPHOSPHOLIPASE-RELATED"/>
    <property type="match status" value="1"/>
</dbReference>
<dbReference type="STRING" id="479431.Namu_1976"/>
<organism evidence="4 5">
    <name type="scientific">Nakamurella multipartita (strain ATCC 700099 / DSM 44233 / CIP 104796 / JCM 9543 / NBRC 105858 / Y-104)</name>
    <name type="common">Microsphaera multipartita</name>
    <dbReference type="NCBI Taxonomy" id="479431"/>
    <lineage>
        <taxon>Bacteria</taxon>
        <taxon>Bacillati</taxon>
        <taxon>Actinomycetota</taxon>
        <taxon>Actinomycetes</taxon>
        <taxon>Nakamurellales</taxon>
        <taxon>Nakamurellaceae</taxon>
        <taxon>Nakamurella</taxon>
    </lineage>
</organism>
<sequence>MPTAAELPRHEVRWLGAPRPDDPTVPTLVLLHGYGSSEADLIALVPALGLFLPSVSARLLSIRGSHPAPGRRGYAWFPGPLMSQPPLADIGRTGDGIAAVIRRYTTSALLVGFSQGMAAAITTMRRHPDLVRGLVGLSGYLYDDAHPGDHQLGVMASSGHGIPAFVGYDPADPRVPAVALQHAVSFLRAHTALEERTYPGMGHSISMPEITDVAAFLRRQLTPG</sequence>
<dbReference type="Proteomes" id="UP000002218">
    <property type="component" value="Chromosome"/>
</dbReference>
<dbReference type="SUPFAM" id="SSF53474">
    <property type="entry name" value="alpha/beta-Hydrolases"/>
    <property type="match status" value="1"/>
</dbReference>
<protein>
    <submittedName>
        <fullName evidence="4">Phospholipase/Carboxylesterase</fullName>
    </submittedName>
</protein>
<proteinExistence type="inferred from homology"/>
<dbReference type="HOGENOM" id="CLU_049413_5_3_11"/>
<name>C8XHF5_NAKMY</name>
<dbReference type="InterPro" id="IPR029058">
    <property type="entry name" value="AB_hydrolase_fold"/>
</dbReference>
<accession>C8XHF5</accession>
<evidence type="ECO:0000313" key="5">
    <source>
        <dbReference type="Proteomes" id="UP000002218"/>
    </source>
</evidence>
<evidence type="ECO:0000256" key="1">
    <source>
        <dbReference type="ARBA" id="ARBA00006499"/>
    </source>
</evidence>
<dbReference type="EMBL" id="CP001737">
    <property type="protein sequence ID" value="ACV78361.1"/>
    <property type="molecule type" value="Genomic_DNA"/>
</dbReference>
<dbReference type="Gene3D" id="3.40.50.1820">
    <property type="entry name" value="alpha/beta hydrolase"/>
    <property type="match status" value="1"/>
</dbReference>
<dbReference type="InterPro" id="IPR003140">
    <property type="entry name" value="PLipase/COase/thioEstase"/>
</dbReference>
<keyword evidence="5" id="KW-1185">Reference proteome</keyword>
<dbReference type="Pfam" id="PF02230">
    <property type="entry name" value="Abhydrolase_2"/>
    <property type="match status" value="1"/>
</dbReference>
<keyword evidence="2" id="KW-0378">Hydrolase</keyword>
<dbReference type="AlphaFoldDB" id="C8XHF5"/>
<comment type="similarity">
    <text evidence="1">Belongs to the AB hydrolase superfamily. AB hydrolase 2 family.</text>
</comment>
<dbReference type="GO" id="GO:0016787">
    <property type="term" value="F:hydrolase activity"/>
    <property type="evidence" value="ECO:0007669"/>
    <property type="project" value="UniProtKB-KW"/>
</dbReference>
<gene>
    <name evidence="4" type="ordered locus">Namu_1976</name>
</gene>
<dbReference type="PANTHER" id="PTHR10655:SF17">
    <property type="entry name" value="LYSOPHOSPHOLIPASE-LIKE PROTEIN 1"/>
    <property type="match status" value="1"/>
</dbReference>
<dbReference type="KEGG" id="nml:Namu_1976"/>
<dbReference type="RefSeq" id="WP_015747261.1">
    <property type="nucleotide sequence ID" value="NC_013235.1"/>
</dbReference>
<reference evidence="4 5" key="2">
    <citation type="journal article" date="2010" name="Stand. Genomic Sci.">
        <title>Complete genome sequence of Nakamurella multipartita type strain (Y-104).</title>
        <authorList>
            <person name="Tice H."/>
            <person name="Mayilraj S."/>
            <person name="Sims D."/>
            <person name="Lapidus A."/>
            <person name="Nolan M."/>
            <person name="Lucas S."/>
            <person name="Glavina Del Rio T."/>
            <person name="Copeland A."/>
            <person name="Cheng J.F."/>
            <person name="Meincke L."/>
            <person name="Bruce D."/>
            <person name="Goodwin L."/>
            <person name="Pitluck S."/>
            <person name="Ivanova N."/>
            <person name="Mavromatis K."/>
            <person name="Ovchinnikova G."/>
            <person name="Pati A."/>
            <person name="Chen A."/>
            <person name="Palaniappan K."/>
            <person name="Land M."/>
            <person name="Hauser L."/>
            <person name="Chang Y.J."/>
            <person name="Jeffries C.D."/>
            <person name="Detter J.C."/>
            <person name="Brettin T."/>
            <person name="Rohde M."/>
            <person name="Goker M."/>
            <person name="Bristow J."/>
            <person name="Eisen J.A."/>
            <person name="Markowitz V."/>
            <person name="Hugenholtz P."/>
            <person name="Kyrpides N.C."/>
            <person name="Klenk H.P."/>
            <person name="Chen F."/>
        </authorList>
    </citation>
    <scope>NUCLEOTIDE SEQUENCE [LARGE SCALE GENOMIC DNA]</scope>
    <source>
        <strain evidence="5">ATCC 700099 / DSM 44233 / CIP 104796 / JCM 9543 / NBRC 105858 / Y-104</strain>
    </source>
</reference>
<evidence type="ECO:0000256" key="2">
    <source>
        <dbReference type="ARBA" id="ARBA00022801"/>
    </source>
</evidence>